<dbReference type="InterPro" id="IPR010136">
    <property type="entry name" value="AGPR_type-2"/>
</dbReference>
<dbReference type="CDD" id="cd23935">
    <property type="entry name" value="AGPR_2_C"/>
    <property type="match status" value="1"/>
</dbReference>
<keyword evidence="3 6" id="KW-0028">Amino-acid biosynthesis</keyword>
<evidence type="ECO:0000256" key="6">
    <source>
        <dbReference type="HAMAP-Rule" id="MF_01110"/>
    </source>
</evidence>
<feature type="active site" evidence="6">
    <location>
        <position position="116"/>
    </location>
</feature>
<comment type="catalytic activity">
    <reaction evidence="6">
        <text>N-acetyl-L-glutamate 5-semialdehyde + phosphate + NADP(+) = N-acetyl-L-glutamyl 5-phosphate + NADPH + H(+)</text>
        <dbReference type="Rhea" id="RHEA:21588"/>
        <dbReference type="ChEBI" id="CHEBI:15378"/>
        <dbReference type="ChEBI" id="CHEBI:29123"/>
        <dbReference type="ChEBI" id="CHEBI:43474"/>
        <dbReference type="ChEBI" id="CHEBI:57783"/>
        <dbReference type="ChEBI" id="CHEBI:57936"/>
        <dbReference type="ChEBI" id="CHEBI:58349"/>
        <dbReference type="EC" id="1.2.1.38"/>
    </reaction>
</comment>
<evidence type="ECO:0000256" key="2">
    <source>
        <dbReference type="ARBA" id="ARBA00022571"/>
    </source>
</evidence>
<dbReference type="CDD" id="cd17896">
    <property type="entry name" value="AGPR_2_N"/>
    <property type="match status" value="1"/>
</dbReference>
<dbReference type="Proteomes" id="UP000278756">
    <property type="component" value="Chromosome 2"/>
</dbReference>
<protein>
    <recommendedName>
        <fullName evidence="6">N-acetyl-gamma-glutamyl-phosphate reductase</fullName>
        <shortName evidence="6">AGPR</shortName>
        <ecNumber evidence="6">1.2.1.38</ecNumber>
    </recommendedName>
    <alternativeName>
        <fullName evidence="6">N-acetyl-glutamate semialdehyde dehydrogenase</fullName>
        <shortName evidence="6">NAGSA dehydrogenase</shortName>
    </alternativeName>
</protein>
<dbReference type="NCBIfam" id="TIGR01851">
    <property type="entry name" value="argC_other"/>
    <property type="match status" value="1"/>
</dbReference>
<reference evidence="9" key="2">
    <citation type="journal article" date="2017" name="Plant Physiol. Biochem.">
        <title>Differential oxidative and antioxidative response of duckweed Lemna minor toward plant growth promoting/inhibiting bacteria.</title>
        <authorList>
            <person name="Ishizawa H."/>
            <person name="Kuroda M."/>
            <person name="Morikawa M."/>
            <person name="Ike M."/>
        </authorList>
    </citation>
    <scope>NUCLEOTIDE SEQUENCE [LARGE SCALE GENOMIC DNA]</scope>
    <source>
        <strain evidence="9">M6</strain>
    </source>
</reference>
<reference evidence="9" key="1">
    <citation type="journal article" date="2017" name="Biotechnol. Biofuels">
        <title>Evaluation of environmental bacterial communities as a factor affecting the growth of duckweed Lemna minor.</title>
        <authorList>
            <person name="Ishizawa H."/>
            <person name="Kuroda M."/>
            <person name="Morikawa M."/>
            <person name="Ike M."/>
        </authorList>
    </citation>
    <scope>NUCLEOTIDE SEQUENCE [LARGE SCALE GENOMIC DNA]</scope>
    <source>
        <strain evidence="9">M6</strain>
    </source>
</reference>
<comment type="similarity">
    <text evidence="6">Belongs to the NAGSA dehydrogenase family. Type 2 subfamily.</text>
</comment>
<gene>
    <name evidence="6" type="primary">argC</name>
    <name evidence="8" type="ORF">EM6_2742</name>
</gene>
<dbReference type="AlphaFoldDB" id="A0A3G9G7Z3"/>
<evidence type="ECO:0000313" key="8">
    <source>
        <dbReference type="EMBL" id="BBF82115.1"/>
    </source>
</evidence>
<dbReference type="PANTHER" id="PTHR32338">
    <property type="entry name" value="N-ACETYL-GAMMA-GLUTAMYL-PHOSPHATE REDUCTASE, CHLOROPLASTIC-RELATED-RELATED"/>
    <property type="match status" value="1"/>
</dbReference>
<dbReference type="OrthoDB" id="9801289at2"/>
<organism evidence="8 9">
    <name type="scientific">Asticcacaulis excentricus</name>
    <dbReference type="NCBI Taxonomy" id="78587"/>
    <lineage>
        <taxon>Bacteria</taxon>
        <taxon>Pseudomonadati</taxon>
        <taxon>Pseudomonadota</taxon>
        <taxon>Alphaproteobacteria</taxon>
        <taxon>Caulobacterales</taxon>
        <taxon>Caulobacteraceae</taxon>
        <taxon>Asticcacaulis</taxon>
    </lineage>
</organism>
<dbReference type="InterPro" id="IPR000534">
    <property type="entry name" value="Semialdehyde_DH_NAD-bd"/>
</dbReference>
<evidence type="ECO:0000256" key="1">
    <source>
        <dbReference type="ARBA" id="ARBA00022490"/>
    </source>
</evidence>
<name>A0A3G9G7Z3_9CAUL</name>
<dbReference type="HAMAP" id="MF_01110">
    <property type="entry name" value="ArgC_type2"/>
    <property type="match status" value="1"/>
</dbReference>
<sequence>MSHKVFIDGEAGTTGLQIRERLEKRPEIDLIRLSDDRRKDTEARREALNAADAVILCLPDEAAKEAVALIENPDVVVIDASTAHRVAEGWTYGFPEMTEDQRDLIRASKRISNPGCHATGFIALTRPLVELGVLPPFFPMVATSLTGYSGGGKAMIAEFESGQGRERIYATGLTHKHLPEMQLYAGLETAPIFSPTVANFAQGLIVEVPLHLWALPDAPDLPTIYNILSAHYAGEPFVRVASPEETAAATSVNGDALRDTNQLLIHVFGQEDGDTANLVAVFDNLGKGASGSAVQNLNLVLGLEETAGLL</sequence>
<accession>A0A3G9G7Z3</accession>
<keyword evidence="2 6" id="KW-0055">Arginine biosynthesis</keyword>
<comment type="pathway">
    <text evidence="6">Amino-acid biosynthesis; L-arginine biosynthesis; N(2)-acetyl-L-ornithine from L-glutamate: step 3/4.</text>
</comment>
<dbReference type="SUPFAM" id="SSF55347">
    <property type="entry name" value="Glyceraldehyde-3-phosphate dehydrogenase-like, C-terminal domain"/>
    <property type="match status" value="1"/>
</dbReference>
<dbReference type="Gene3D" id="3.40.50.720">
    <property type="entry name" value="NAD(P)-binding Rossmann-like Domain"/>
    <property type="match status" value="1"/>
</dbReference>
<dbReference type="GO" id="GO:0006526">
    <property type="term" value="P:L-arginine biosynthetic process"/>
    <property type="evidence" value="ECO:0007669"/>
    <property type="project" value="UniProtKB-UniRule"/>
</dbReference>
<dbReference type="PANTHER" id="PTHR32338:SF10">
    <property type="entry name" value="N-ACETYL-GAMMA-GLUTAMYL-PHOSPHATE REDUCTASE, CHLOROPLASTIC-RELATED"/>
    <property type="match status" value="1"/>
</dbReference>
<dbReference type="RefSeq" id="WP_126423726.1">
    <property type="nucleotide sequence ID" value="NZ_AP018828.1"/>
</dbReference>
<dbReference type="SMART" id="SM00859">
    <property type="entry name" value="Semialdhyde_dh"/>
    <property type="match status" value="1"/>
</dbReference>
<dbReference type="Pfam" id="PF01118">
    <property type="entry name" value="Semialdhyde_dh"/>
    <property type="match status" value="1"/>
</dbReference>
<dbReference type="EC" id="1.2.1.38" evidence="6"/>
<keyword evidence="1 6" id="KW-0963">Cytoplasm</keyword>
<dbReference type="UniPathway" id="UPA00068">
    <property type="reaction ID" value="UER00108"/>
</dbReference>
<dbReference type="GO" id="GO:0005737">
    <property type="term" value="C:cytoplasm"/>
    <property type="evidence" value="ECO:0007669"/>
    <property type="project" value="UniProtKB-SubCell"/>
</dbReference>
<evidence type="ECO:0000256" key="4">
    <source>
        <dbReference type="ARBA" id="ARBA00022857"/>
    </source>
</evidence>
<proteinExistence type="inferred from homology"/>
<comment type="subcellular location">
    <subcellularLocation>
        <location evidence="6">Cytoplasm</location>
    </subcellularLocation>
</comment>
<comment type="function">
    <text evidence="6">Catalyzes the NADPH-dependent reduction of N-acetyl-5-glutamyl phosphate to yield N-acetyl-L-glutamate 5-semialdehyde.</text>
</comment>
<keyword evidence="4 6" id="KW-0521">NADP</keyword>
<dbReference type="Gene3D" id="3.30.360.10">
    <property type="entry name" value="Dihydrodipicolinate Reductase, domain 2"/>
    <property type="match status" value="1"/>
</dbReference>
<dbReference type="InterPro" id="IPR036291">
    <property type="entry name" value="NAD(P)-bd_dom_sf"/>
</dbReference>
<keyword evidence="5 6" id="KW-0560">Oxidoreductase</keyword>
<evidence type="ECO:0000256" key="3">
    <source>
        <dbReference type="ARBA" id="ARBA00022605"/>
    </source>
</evidence>
<dbReference type="GO" id="GO:0003942">
    <property type="term" value="F:N-acetyl-gamma-glutamyl-phosphate reductase activity"/>
    <property type="evidence" value="ECO:0007669"/>
    <property type="project" value="UniProtKB-UniRule"/>
</dbReference>
<feature type="domain" description="Semialdehyde dehydrogenase NAD-binding" evidence="7">
    <location>
        <begin position="4"/>
        <end position="105"/>
    </location>
</feature>
<evidence type="ECO:0000256" key="5">
    <source>
        <dbReference type="ARBA" id="ARBA00023002"/>
    </source>
</evidence>
<dbReference type="SUPFAM" id="SSF51735">
    <property type="entry name" value="NAD(P)-binding Rossmann-fold domains"/>
    <property type="match status" value="1"/>
</dbReference>
<dbReference type="GO" id="GO:0051287">
    <property type="term" value="F:NAD binding"/>
    <property type="evidence" value="ECO:0007669"/>
    <property type="project" value="InterPro"/>
</dbReference>
<evidence type="ECO:0000313" key="9">
    <source>
        <dbReference type="Proteomes" id="UP000278756"/>
    </source>
</evidence>
<evidence type="ECO:0000259" key="7">
    <source>
        <dbReference type="SMART" id="SM00859"/>
    </source>
</evidence>
<dbReference type="EMBL" id="AP018828">
    <property type="protein sequence ID" value="BBF82115.1"/>
    <property type="molecule type" value="Genomic_DNA"/>
</dbReference>
<dbReference type="InterPro" id="IPR050085">
    <property type="entry name" value="AGPR"/>
</dbReference>
<dbReference type="InterPro" id="IPR058924">
    <property type="entry name" value="AGPR_dimerisation_dom"/>
</dbReference>
<dbReference type="Pfam" id="PF22698">
    <property type="entry name" value="Semialdhyde_dhC_1"/>
    <property type="match status" value="1"/>
</dbReference>